<dbReference type="KEGG" id="mets:DK389_04570"/>
<accession>A0A2U8W3U0</accession>
<name>A0A2U8W3U0_9HYPH</name>
<organism evidence="2 3">
    <name type="scientific">Methylobacterium durans</name>
    <dbReference type="NCBI Taxonomy" id="2202825"/>
    <lineage>
        <taxon>Bacteria</taxon>
        <taxon>Pseudomonadati</taxon>
        <taxon>Pseudomonadota</taxon>
        <taxon>Alphaproteobacteria</taxon>
        <taxon>Hyphomicrobiales</taxon>
        <taxon>Methylobacteriaceae</taxon>
        <taxon>Methylobacterium</taxon>
    </lineage>
</organism>
<keyword evidence="3" id="KW-1185">Reference proteome</keyword>
<protein>
    <submittedName>
        <fullName evidence="2">Uncharacterized protein</fullName>
    </submittedName>
</protein>
<feature type="region of interest" description="Disordered" evidence="1">
    <location>
        <begin position="36"/>
        <end position="59"/>
    </location>
</feature>
<evidence type="ECO:0000256" key="1">
    <source>
        <dbReference type="SAM" id="MobiDB-lite"/>
    </source>
</evidence>
<dbReference type="EMBL" id="CP029550">
    <property type="protein sequence ID" value="AWN39946.1"/>
    <property type="molecule type" value="Genomic_DNA"/>
</dbReference>
<proteinExistence type="predicted"/>
<gene>
    <name evidence="2" type="ORF">DK389_04570</name>
</gene>
<dbReference type="AlphaFoldDB" id="A0A2U8W3U0"/>
<reference evidence="3" key="1">
    <citation type="submission" date="2018-05" db="EMBL/GenBank/DDBJ databases">
        <title>Complete Genome Sequence of Methylobacterium sp. 17SD2-17.</title>
        <authorList>
            <person name="Srinivasan S."/>
        </authorList>
    </citation>
    <scope>NUCLEOTIDE SEQUENCE [LARGE SCALE GENOMIC DNA]</scope>
    <source>
        <strain evidence="3">17SD2-17</strain>
    </source>
</reference>
<dbReference type="OrthoDB" id="9864014at2"/>
<sequence length="59" mass="6457">MGDDAEIMMAHATNNGSAQSISANDFNERVKRLLEKKPAVEPAQAKQAARRFSRSGPRT</sequence>
<dbReference type="Proteomes" id="UP000245926">
    <property type="component" value="Chromosome"/>
</dbReference>
<evidence type="ECO:0000313" key="2">
    <source>
        <dbReference type="EMBL" id="AWN39946.1"/>
    </source>
</evidence>
<evidence type="ECO:0000313" key="3">
    <source>
        <dbReference type="Proteomes" id="UP000245926"/>
    </source>
</evidence>